<keyword evidence="1" id="KW-0812">Transmembrane</keyword>
<dbReference type="RefSeq" id="WP_229569529.1">
    <property type="nucleotide sequence ID" value="NZ_AP025226.1"/>
</dbReference>
<feature type="transmembrane region" description="Helical" evidence="1">
    <location>
        <begin position="12"/>
        <end position="35"/>
    </location>
</feature>
<reference evidence="2 3" key="1">
    <citation type="journal article" date="2022" name="Microbiol. Resour. Announc.">
        <title>Complete Genome Sequence of the Hyperthermophilic and Acidophilic Archaeon Saccharolobus caldissimus Strain HS-3T.</title>
        <authorList>
            <person name="Sakai H.D."/>
            <person name="Kurosawa N."/>
        </authorList>
    </citation>
    <scope>NUCLEOTIDE SEQUENCE [LARGE SCALE GENOMIC DNA]</scope>
    <source>
        <strain evidence="2 3">JCM32116</strain>
    </source>
</reference>
<dbReference type="KEGG" id="scas:SACC_22100"/>
<dbReference type="EMBL" id="AP025226">
    <property type="protein sequence ID" value="BDB99193.1"/>
    <property type="molecule type" value="Genomic_DNA"/>
</dbReference>
<gene>
    <name evidence="2" type="ORF">SACC_22100</name>
</gene>
<evidence type="ECO:0000313" key="2">
    <source>
        <dbReference type="EMBL" id="BDB99193.1"/>
    </source>
</evidence>
<keyword evidence="3" id="KW-1185">Reference proteome</keyword>
<proteinExistence type="predicted"/>
<dbReference type="GeneID" id="68866939"/>
<evidence type="ECO:0000256" key="1">
    <source>
        <dbReference type="SAM" id="Phobius"/>
    </source>
</evidence>
<organism evidence="2 3">
    <name type="scientific">Saccharolobus caldissimus</name>
    <dbReference type="NCBI Taxonomy" id="1702097"/>
    <lineage>
        <taxon>Archaea</taxon>
        <taxon>Thermoproteota</taxon>
        <taxon>Thermoprotei</taxon>
        <taxon>Sulfolobales</taxon>
        <taxon>Sulfolobaceae</taxon>
        <taxon>Saccharolobus</taxon>
    </lineage>
</organism>
<protein>
    <submittedName>
        <fullName evidence="2">Uncharacterized protein</fullName>
    </submittedName>
</protein>
<dbReference type="Proteomes" id="UP001319921">
    <property type="component" value="Chromosome"/>
</dbReference>
<evidence type="ECO:0000313" key="3">
    <source>
        <dbReference type="Proteomes" id="UP001319921"/>
    </source>
</evidence>
<keyword evidence="1" id="KW-1133">Transmembrane helix</keyword>
<accession>A0AAQ4CTR2</accession>
<dbReference type="AlphaFoldDB" id="A0AAQ4CTR2"/>
<sequence length="132" mass="14131">MKKGLSSSVITFMLIIASIALAIIVISILFSYTGYFSNSGSEITQAGPAYISTSGQLTISIKNTFYDAKIIGVIYNNTLHSITPIILTTGINTYTINTGFAFPSNNQVSLILVVVISSQNTIYIPVTAKVLL</sequence>
<keyword evidence="1" id="KW-0472">Membrane</keyword>
<name>A0AAQ4CTR2_9CREN</name>